<dbReference type="GO" id="GO:0016020">
    <property type="term" value="C:membrane"/>
    <property type="evidence" value="ECO:0007669"/>
    <property type="project" value="TreeGrafter"/>
</dbReference>
<accession>A0A9Q0FI14</accession>
<dbReference type="EMBL" id="JAKUCV010005274">
    <property type="protein sequence ID" value="KAJ4831833.1"/>
    <property type="molecule type" value="Genomic_DNA"/>
</dbReference>
<dbReference type="GO" id="GO:1902387">
    <property type="term" value="F:ceramide 1-phosphate binding"/>
    <property type="evidence" value="ECO:0007669"/>
    <property type="project" value="TreeGrafter"/>
</dbReference>
<comment type="caution">
    <text evidence="2">The sequence shown here is derived from an EMBL/GenBank/DDBJ whole genome shotgun (WGS) entry which is preliminary data.</text>
</comment>
<dbReference type="OrthoDB" id="205255at2759"/>
<dbReference type="PANTHER" id="PTHR10219">
    <property type="entry name" value="GLYCOLIPID TRANSFER PROTEIN-RELATED"/>
    <property type="match status" value="1"/>
</dbReference>
<feature type="domain" description="Glycolipid transfer protein" evidence="1">
    <location>
        <begin position="42"/>
        <end position="120"/>
    </location>
</feature>
<reference evidence="2" key="2">
    <citation type="journal article" date="2023" name="Plants (Basel)">
        <title>Annotation of the Turnera subulata (Passifloraceae) Draft Genome Reveals the S-Locus Evolved after the Divergence of Turneroideae from Passifloroideae in a Stepwise Manner.</title>
        <authorList>
            <person name="Henning P.M."/>
            <person name="Roalson E.H."/>
            <person name="Mir W."/>
            <person name="McCubbin A.G."/>
            <person name="Shore J.S."/>
        </authorList>
    </citation>
    <scope>NUCLEOTIDE SEQUENCE</scope>
    <source>
        <strain evidence="2">F60SS</strain>
    </source>
</reference>
<sequence length="250" mass="28245">MKRGREVEKQSEIKSAIEELSMLTKLKPSTSGDDDHGATAHIPTRPFLYICNLVIQVLDKIGPTMAVLRQDIDQNIQRLERQCDSDPSLYSNLVEIVKEEVNQGNARKGPSCSKALVWLTSFAVVEFSIASSESPDERGIQNLLPRSLEFTVALLQRLAKDCDQDMEQAVEESYNITLKQWHGWISSAAFKVALKLVPDNKTFIDLLMTKDETEESFKADIQTLISLLVNYLEEIRPILRSYGLEKLKST</sequence>
<gene>
    <name evidence="2" type="ORF">Tsubulata_010210</name>
</gene>
<evidence type="ECO:0000313" key="3">
    <source>
        <dbReference type="Proteomes" id="UP001141552"/>
    </source>
</evidence>
<protein>
    <recommendedName>
        <fullName evidence="1">Glycolipid transfer protein domain-containing protein</fullName>
    </recommendedName>
</protein>
<organism evidence="2 3">
    <name type="scientific">Turnera subulata</name>
    <dbReference type="NCBI Taxonomy" id="218843"/>
    <lineage>
        <taxon>Eukaryota</taxon>
        <taxon>Viridiplantae</taxon>
        <taxon>Streptophyta</taxon>
        <taxon>Embryophyta</taxon>
        <taxon>Tracheophyta</taxon>
        <taxon>Spermatophyta</taxon>
        <taxon>Magnoliopsida</taxon>
        <taxon>eudicotyledons</taxon>
        <taxon>Gunneridae</taxon>
        <taxon>Pentapetalae</taxon>
        <taxon>rosids</taxon>
        <taxon>fabids</taxon>
        <taxon>Malpighiales</taxon>
        <taxon>Passifloraceae</taxon>
        <taxon>Turnera</taxon>
    </lineage>
</organism>
<reference evidence="2" key="1">
    <citation type="submission" date="2022-02" db="EMBL/GenBank/DDBJ databases">
        <authorList>
            <person name="Henning P.M."/>
            <person name="McCubbin A.G."/>
            <person name="Shore J.S."/>
        </authorList>
    </citation>
    <scope>NUCLEOTIDE SEQUENCE</scope>
    <source>
        <strain evidence="2">F60SS</strain>
        <tissue evidence="2">Leaves</tissue>
    </source>
</reference>
<dbReference type="GO" id="GO:1902388">
    <property type="term" value="F:ceramide 1-phosphate transfer activity"/>
    <property type="evidence" value="ECO:0007669"/>
    <property type="project" value="TreeGrafter"/>
</dbReference>
<dbReference type="GO" id="GO:0005829">
    <property type="term" value="C:cytosol"/>
    <property type="evidence" value="ECO:0007669"/>
    <property type="project" value="TreeGrafter"/>
</dbReference>
<dbReference type="Gene3D" id="1.10.3520.10">
    <property type="entry name" value="Glycolipid transfer protein"/>
    <property type="match status" value="2"/>
</dbReference>
<dbReference type="Pfam" id="PF08718">
    <property type="entry name" value="GLTP"/>
    <property type="match status" value="2"/>
</dbReference>
<proteinExistence type="predicted"/>
<dbReference type="AlphaFoldDB" id="A0A9Q0FI14"/>
<dbReference type="SUPFAM" id="SSF110004">
    <property type="entry name" value="Glycolipid transfer protein, GLTP"/>
    <property type="match status" value="1"/>
</dbReference>
<evidence type="ECO:0000259" key="1">
    <source>
        <dbReference type="Pfam" id="PF08718"/>
    </source>
</evidence>
<dbReference type="PANTHER" id="PTHR10219:SF34">
    <property type="entry name" value="GLYCOLIPID TRANSFER PROTEIN 3"/>
    <property type="match status" value="1"/>
</dbReference>
<dbReference type="InterPro" id="IPR036497">
    <property type="entry name" value="GLTP_sf"/>
</dbReference>
<evidence type="ECO:0000313" key="2">
    <source>
        <dbReference type="EMBL" id="KAJ4831833.1"/>
    </source>
</evidence>
<keyword evidence="3" id="KW-1185">Reference proteome</keyword>
<name>A0A9Q0FI14_9ROSI</name>
<feature type="domain" description="Glycolipid transfer protein" evidence="1">
    <location>
        <begin position="143"/>
        <end position="207"/>
    </location>
</feature>
<dbReference type="Proteomes" id="UP001141552">
    <property type="component" value="Unassembled WGS sequence"/>
</dbReference>
<dbReference type="InterPro" id="IPR014830">
    <property type="entry name" value="Glycolipid_transfer_prot_dom"/>
</dbReference>